<keyword evidence="7" id="KW-1185">Reference proteome</keyword>
<evidence type="ECO:0000313" key="6">
    <source>
        <dbReference type="EMBL" id="KAL2070879.1"/>
    </source>
</evidence>
<name>A0ABR4CP80_9HELO</name>
<feature type="chain" id="PRO_5045555172" description="Tyrosinase copper-binding domain-containing protein" evidence="3">
    <location>
        <begin position="18"/>
        <end position="377"/>
    </location>
</feature>
<sequence length="377" mass="40601">MLQFGTLLLALLPLAQALPASSSQQLTARDAAKDQLEAYTAQAASNMKAILASRTSGCTLENVVVRKEWNALSLTERLEYTDAVLCLKAKAPITPPSVGNGILSRYDDFTAVHVNQSSFIHWSTYFLPWHRYLVHSYETSLRDECGYTGSHPYWEWSLNEGNITAQAMFSGEVGSLGGNGFSIPHGPTNITVPSMPPRFSIVAAGTGGGCIKDGPFAGINATMGPLGPPFSDTSFDFKSYCVTRDFRPALLMADANYAKVVATVASPDFDSFSDGLDPLHAAGHTSIGGLQGDLFVSDADPAFYLHHGQVDRLWAVWQGLDFENRRDQVTGTLTLMNTPPSEKGTIDTPMDLGFNGGTKTVGELGSTIDGDFCYIYG</sequence>
<dbReference type="PANTHER" id="PTHR11474:SF125">
    <property type="entry name" value="N-ACETYL-6-HYDROXYTRYPTOPHAN OXIDASE IVOB-RELATED"/>
    <property type="match status" value="1"/>
</dbReference>
<feature type="signal peptide" evidence="3">
    <location>
        <begin position="1"/>
        <end position="17"/>
    </location>
</feature>
<evidence type="ECO:0000259" key="4">
    <source>
        <dbReference type="PROSITE" id="PS00497"/>
    </source>
</evidence>
<dbReference type="PANTHER" id="PTHR11474">
    <property type="entry name" value="TYROSINASE FAMILY MEMBER"/>
    <property type="match status" value="1"/>
</dbReference>
<organism evidence="6 7">
    <name type="scientific">Oculimacula yallundae</name>
    <dbReference type="NCBI Taxonomy" id="86028"/>
    <lineage>
        <taxon>Eukaryota</taxon>
        <taxon>Fungi</taxon>
        <taxon>Dikarya</taxon>
        <taxon>Ascomycota</taxon>
        <taxon>Pezizomycotina</taxon>
        <taxon>Leotiomycetes</taxon>
        <taxon>Helotiales</taxon>
        <taxon>Ploettnerulaceae</taxon>
        <taxon>Oculimacula</taxon>
    </lineage>
</organism>
<evidence type="ECO:0000259" key="5">
    <source>
        <dbReference type="PROSITE" id="PS00498"/>
    </source>
</evidence>
<proteinExistence type="predicted"/>
<feature type="domain" description="Tyrosinase copper-binding" evidence="5">
    <location>
        <begin position="300"/>
        <end position="311"/>
    </location>
</feature>
<dbReference type="Pfam" id="PF00264">
    <property type="entry name" value="Tyrosinase"/>
    <property type="match status" value="1"/>
</dbReference>
<feature type="domain" description="Tyrosinase copper-binding" evidence="4">
    <location>
        <begin position="121"/>
        <end position="138"/>
    </location>
</feature>
<dbReference type="InterPro" id="IPR002227">
    <property type="entry name" value="Tyrosinase_Cu-bd"/>
</dbReference>
<dbReference type="PRINTS" id="PR00092">
    <property type="entry name" value="TYROSINASE"/>
</dbReference>
<dbReference type="PROSITE" id="PS00498">
    <property type="entry name" value="TYROSINASE_2"/>
    <property type="match status" value="1"/>
</dbReference>
<evidence type="ECO:0000256" key="2">
    <source>
        <dbReference type="ARBA" id="ARBA00023002"/>
    </source>
</evidence>
<reference evidence="6 7" key="1">
    <citation type="journal article" date="2024" name="Commun. Biol.">
        <title>Comparative genomic analysis of thermophilic fungi reveals convergent evolutionary adaptations and gene losses.</title>
        <authorList>
            <person name="Steindorff A.S."/>
            <person name="Aguilar-Pontes M.V."/>
            <person name="Robinson A.J."/>
            <person name="Andreopoulos B."/>
            <person name="LaButti K."/>
            <person name="Kuo A."/>
            <person name="Mondo S."/>
            <person name="Riley R."/>
            <person name="Otillar R."/>
            <person name="Haridas S."/>
            <person name="Lipzen A."/>
            <person name="Grimwood J."/>
            <person name="Schmutz J."/>
            <person name="Clum A."/>
            <person name="Reid I.D."/>
            <person name="Moisan M.C."/>
            <person name="Butler G."/>
            <person name="Nguyen T.T.M."/>
            <person name="Dewar K."/>
            <person name="Conant G."/>
            <person name="Drula E."/>
            <person name="Henrissat B."/>
            <person name="Hansel C."/>
            <person name="Singer S."/>
            <person name="Hutchinson M.I."/>
            <person name="de Vries R.P."/>
            <person name="Natvig D.O."/>
            <person name="Powell A.J."/>
            <person name="Tsang A."/>
            <person name="Grigoriev I.V."/>
        </authorList>
    </citation>
    <scope>NUCLEOTIDE SEQUENCE [LARGE SCALE GENOMIC DNA]</scope>
    <source>
        <strain evidence="6 7">CBS 494.80</strain>
    </source>
</reference>
<dbReference type="InterPro" id="IPR008922">
    <property type="entry name" value="Di-copper_centre_dom_sf"/>
</dbReference>
<dbReference type="EMBL" id="JAZHXI010000006">
    <property type="protein sequence ID" value="KAL2070879.1"/>
    <property type="molecule type" value="Genomic_DNA"/>
</dbReference>
<gene>
    <name evidence="6" type="ORF">VTL71DRAFT_13905</name>
</gene>
<evidence type="ECO:0000256" key="3">
    <source>
        <dbReference type="SAM" id="SignalP"/>
    </source>
</evidence>
<comment type="caution">
    <text evidence="6">The sequence shown here is derived from an EMBL/GenBank/DDBJ whole genome shotgun (WGS) entry which is preliminary data.</text>
</comment>
<dbReference type="Gene3D" id="1.10.1280.10">
    <property type="entry name" value="Di-copper center containing domain from catechol oxidase"/>
    <property type="match status" value="1"/>
</dbReference>
<dbReference type="InterPro" id="IPR050316">
    <property type="entry name" value="Tyrosinase/Hemocyanin"/>
</dbReference>
<dbReference type="PROSITE" id="PS00497">
    <property type="entry name" value="TYROSINASE_1"/>
    <property type="match status" value="1"/>
</dbReference>
<dbReference type="SUPFAM" id="SSF48056">
    <property type="entry name" value="Di-copper centre-containing domain"/>
    <property type="match status" value="1"/>
</dbReference>
<keyword evidence="2" id="KW-0560">Oxidoreductase</keyword>
<keyword evidence="3" id="KW-0732">Signal</keyword>
<keyword evidence="1" id="KW-0479">Metal-binding</keyword>
<protein>
    <recommendedName>
        <fullName evidence="4 5">Tyrosinase copper-binding domain-containing protein</fullName>
    </recommendedName>
</protein>
<accession>A0ABR4CP80</accession>
<dbReference type="Proteomes" id="UP001595075">
    <property type="component" value="Unassembled WGS sequence"/>
</dbReference>
<evidence type="ECO:0000256" key="1">
    <source>
        <dbReference type="ARBA" id="ARBA00022723"/>
    </source>
</evidence>
<evidence type="ECO:0000313" key="7">
    <source>
        <dbReference type="Proteomes" id="UP001595075"/>
    </source>
</evidence>